<gene>
    <name evidence="1" type="ORF">LPB138_04500</name>
</gene>
<organism evidence="1 2">
    <name type="scientific">Urechidicola croceus</name>
    <dbReference type="NCBI Taxonomy" id="1850246"/>
    <lineage>
        <taxon>Bacteria</taxon>
        <taxon>Pseudomonadati</taxon>
        <taxon>Bacteroidota</taxon>
        <taxon>Flavobacteriia</taxon>
        <taxon>Flavobacteriales</taxon>
        <taxon>Flavobacteriaceae</taxon>
        <taxon>Urechidicola</taxon>
    </lineage>
</organism>
<dbReference type="EMBL" id="CP017478">
    <property type="protein sequence ID" value="AOW19989.1"/>
    <property type="molecule type" value="Genomic_DNA"/>
</dbReference>
<dbReference type="SUPFAM" id="SSF53474">
    <property type="entry name" value="alpha/beta-Hydrolases"/>
    <property type="match status" value="1"/>
</dbReference>
<keyword evidence="1" id="KW-0378">Hydrolase</keyword>
<dbReference type="GO" id="GO:0016787">
    <property type="term" value="F:hydrolase activity"/>
    <property type="evidence" value="ECO:0007669"/>
    <property type="project" value="UniProtKB-KW"/>
</dbReference>
<dbReference type="STRING" id="1850246.LPB138_04500"/>
<dbReference type="AlphaFoldDB" id="A0A1D8P601"/>
<dbReference type="Gene3D" id="3.40.50.1820">
    <property type="entry name" value="alpha/beta hydrolase"/>
    <property type="match status" value="1"/>
</dbReference>
<dbReference type="KEGG" id="lul:LPB138_04500"/>
<dbReference type="RefSeq" id="WP_070236128.1">
    <property type="nucleotide sequence ID" value="NZ_CP017478.1"/>
</dbReference>
<dbReference type="InterPro" id="IPR029058">
    <property type="entry name" value="AB_hydrolase_fold"/>
</dbReference>
<keyword evidence="2" id="KW-1185">Reference proteome</keyword>
<accession>A0A1D8P601</accession>
<proteinExistence type="predicted"/>
<protein>
    <submittedName>
        <fullName evidence="1">Alpha/beta hydrolase</fullName>
    </submittedName>
</protein>
<evidence type="ECO:0000313" key="1">
    <source>
        <dbReference type="EMBL" id="AOW19989.1"/>
    </source>
</evidence>
<evidence type="ECO:0000313" key="2">
    <source>
        <dbReference type="Proteomes" id="UP000176050"/>
    </source>
</evidence>
<sequence length="219" mass="25509">MSKTHIYCVPGLAANGKIFEHIKLPKEKYKLHLIKWLIPKSIDESIEHYAQRMTESITEDNFVLMGVSFGGIMVQEMSKIVQPKKVIIISSVKSRKELPRRLKLTKLIKAYKLFPANSITTIENFMSYSFGKMTKKRIEQYQMYLSVRNPIYLNWAIYNVLHWKQDDVLQNIYHIHGTEDNVFPFKHIKNCISIKGGSHIMIINKAKKISKIINGILEE</sequence>
<reference evidence="1 2" key="1">
    <citation type="submission" date="2016-10" db="EMBL/GenBank/DDBJ databases">
        <title>Lutibacter sp. LPB0138, isolated from marine gastropod.</title>
        <authorList>
            <person name="Kim E."/>
            <person name="Yi H."/>
        </authorList>
    </citation>
    <scope>NUCLEOTIDE SEQUENCE [LARGE SCALE GENOMIC DNA]</scope>
    <source>
        <strain evidence="1 2">LPB0138</strain>
    </source>
</reference>
<name>A0A1D8P601_9FLAO</name>
<dbReference type="OrthoDB" id="659408at2"/>
<dbReference type="Proteomes" id="UP000176050">
    <property type="component" value="Chromosome"/>
</dbReference>